<feature type="compositionally biased region" description="Basic and acidic residues" evidence="1">
    <location>
        <begin position="513"/>
        <end position="554"/>
    </location>
</feature>
<dbReference type="AlphaFoldDB" id="A0A6A4VLA1"/>
<dbReference type="PANTHER" id="PTHR46500:SF1">
    <property type="entry name" value="CILIA- AND FLAGELLA-ASSOCIATED PROTEIN 221"/>
    <property type="match status" value="1"/>
</dbReference>
<reference evidence="2 3" key="1">
    <citation type="submission" date="2019-07" db="EMBL/GenBank/DDBJ databases">
        <title>Draft genome assembly of a fouling barnacle, Amphibalanus amphitrite (Darwin, 1854): The first reference genome for Thecostraca.</title>
        <authorList>
            <person name="Kim W."/>
        </authorList>
    </citation>
    <scope>NUCLEOTIDE SEQUENCE [LARGE SCALE GENOMIC DNA]</scope>
    <source>
        <strain evidence="2">SNU_AA5</strain>
        <tissue evidence="2">Soma without cirri and trophi</tissue>
    </source>
</reference>
<keyword evidence="3" id="KW-1185">Reference proteome</keyword>
<dbReference type="Gene3D" id="2.60.40.10">
    <property type="entry name" value="Immunoglobulins"/>
    <property type="match status" value="1"/>
</dbReference>
<accession>A0A6A4VLA1</accession>
<evidence type="ECO:0000256" key="1">
    <source>
        <dbReference type="SAM" id="MobiDB-lite"/>
    </source>
</evidence>
<dbReference type="GO" id="GO:0097729">
    <property type="term" value="C:9+2 motile cilium"/>
    <property type="evidence" value="ECO:0007669"/>
    <property type="project" value="TreeGrafter"/>
</dbReference>
<dbReference type="Proteomes" id="UP000440578">
    <property type="component" value="Unassembled WGS sequence"/>
</dbReference>
<keyword evidence="2" id="KW-0969">Cilium</keyword>
<dbReference type="EMBL" id="VIIS01001689">
    <property type="protein sequence ID" value="KAF0294413.1"/>
    <property type="molecule type" value="Genomic_DNA"/>
</dbReference>
<keyword evidence="2" id="KW-0966">Cell projection</keyword>
<organism evidence="2 3">
    <name type="scientific">Amphibalanus amphitrite</name>
    <name type="common">Striped barnacle</name>
    <name type="synonym">Balanus amphitrite</name>
    <dbReference type="NCBI Taxonomy" id="1232801"/>
    <lineage>
        <taxon>Eukaryota</taxon>
        <taxon>Metazoa</taxon>
        <taxon>Ecdysozoa</taxon>
        <taxon>Arthropoda</taxon>
        <taxon>Crustacea</taxon>
        <taxon>Multicrustacea</taxon>
        <taxon>Cirripedia</taxon>
        <taxon>Thoracica</taxon>
        <taxon>Thoracicalcarea</taxon>
        <taxon>Balanomorpha</taxon>
        <taxon>Balanoidea</taxon>
        <taxon>Balanidae</taxon>
        <taxon>Amphibalaninae</taxon>
        <taxon>Amphibalanus</taxon>
    </lineage>
</organism>
<evidence type="ECO:0000313" key="3">
    <source>
        <dbReference type="Proteomes" id="UP000440578"/>
    </source>
</evidence>
<comment type="caution">
    <text evidence="2">The sequence shown here is derived from an EMBL/GenBank/DDBJ whole genome shotgun (WGS) entry which is preliminary data.</text>
</comment>
<sequence length="554" mass="62860">MGPGGRPFRYRSDVFAREFGAPGRVHDCVCMCVCLRETSNSCLIHAEPFPVTFIGFRLKQANTAVLRVYNKSATSQRFHIIPPSDSVFTIQYTKVRYFVPGSTLKIHITFTPQEQRFHSDRILVHCEDEFNLQVPVMAFPSVTFAAFPRHILLPTTPVGRRLTHKIPLLVQAAVPTSFRVEVAEPCAEMTVEPTEGALPTDGSVLHLTLTYRPRQYSTARTTLRLFLSDCGVTPATCTVAARCVPGLRRDRLAAKRPPSVQPRTSPVQPPAGALGPKHDLCFLAAGDGPPHGELDLTTHGDVAKLLLQKFAASVVVQQTFLERSESSLAAANREQARRFSRAGLQRATRLAERTEVRRGQRPLTTLERNAILTERGHLWEQYGRMVSQTTAAPPHSGLPIVHLVNKKLLRDADQPALWRHPTYDVYLNRPWPFRLAALERFVQAARTVVLRCRAENRLLRLRPLVEEVRAEREEERNRAEQQEEEQERELTDAEWKEILDQGREDDKEDEEEEKRIESKMSDNEKTGESAVEDNSKRMNESETEVREEDKNDEQ</sequence>
<dbReference type="InterPro" id="IPR013783">
    <property type="entry name" value="Ig-like_fold"/>
</dbReference>
<dbReference type="PANTHER" id="PTHR46500">
    <property type="entry name" value="CILIA- AND FLAGELLA-ASSOCIATED PROTEIN 221"/>
    <property type="match status" value="1"/>
</dbReference>
<gene>
    <name evidence="2" type="primary">CFAP221</name>
    <name evidence="2" type="ORF">FJT64_007912</name>
</gene>
<proteinExistence type="predicted"/>
<protein>
    <submittedName>
        <fullName evidence="2">Cilia-and flagella-associated protein 221</fullName>
    </submittedName>
</protein>
<dbReference type="InterPro" id="IPR029676">
    <property type="entry name" value="CFAP221"/>
</dbReference>
<evidence type="ECO:0000313" key="2">
    <source>
        <dbReference type="EMBL" id="KAF0294413.1"/>
    </source>
</evidence>
<feature type="compositionally biased region" description="Basic and acidic residues" evidence="1">
    <location>
        <begin position="469"/>
        <end position="481"/>
    </location>
</feature>
<keyword evidence="2" id="KW-0282">Flagellum</keyword>
<feature type="region of interest" description="Disordered" evidence="1">
    <location>
        <begin position="469"/>
        <end position="554"/>
    </location>
</feature>
<dbReference type="GO" id="GO:0044458">
    <property type="term" value="P:motile cilium assembly"/>
    <property type="evidence" value="ECO:0007669"/>
    <property type="project" value="TreeGrafter"/>
</dbReference>
<dbReference type="GO" id="GO:0003341">
    <property type="term" value="P:cilium movement"/>
    <property type="evidence" value="ECO:0007669"/>
    <property type="project" value="InterPro"/>
</dbReference>
<name>A0A6A4VLA1_AMPAM</name>
<feature type="compositionally biased region" description="Basic and acidic residues" evidence="1">
    <location>
        <begin position="488"/>
        <end position="505"/>
    </location>
</feature>